<dbReference type="Gene3D" id="3.40.395.10">
    <property type="entry name" value="Adenoviral Proteinase, Chain A"/>
    <property type="match status" value="1"/>
</dbReference>
<dbReference type="PANTHER" id="PTHR48449:SF1">
    <property type="entry name" value="DUF1985 DOMAIN-CONTAINING PROTEIN"/>
    <property type="match status" value="1"/>
</dbReference>
<reference evidence="5 6" key="1">
    <citation type="journal article" date="2022" name="G3 (Bethesda)">
        <title>Whole-genome sequence and methylome profiling of the almond [Prunus dulcis (Mill.) D.A. Webb] cultivar 'Nonpareil'.</title>
        <authorList>
            <person name="D'Amico-Willman K.M."/>
            <person name="Ouma W.Z."/>
            <person name="Meulia T."/>
            <person name="Sideli G.M."/>
            <person name="Gradziel T.M."/>
            <person name="Fresnedo-Ramirez J."/>
        </authorList>
    </citation>
    <scope>NUCLEOTIDE SEQUENCE [LARGE SCALE GENOMIC DNA]</scope>
    <source>
        <strain evidence="5">Clone GOH B32 T37-40</strain>
    </source>
</reference>
<keyword evidence="2" id="KW-0378">Hydrolase</keyword>
<dbReference type="EMBL" id="JAJFAZ020000003">
    <property type="protein sequence ID" value="KAI5340903.1"/>
    <property type="molecule type" value="Genomic_DNA"/>
</dbReference>
<evidence type="ECO:0000256" key="2">
    <source>
        <dbReference type="ARBA" id="ARBA00022801"/>
    </source>
</evidence>
<accession>A0AAD4WDB7</accession>
<feature type="domain" description="Ubiquitin-like protease family profile" evidence="4">
    <location>
        <begin position="696"/>
        <end position="908"/>
    </location>
</feature>
<gene>
    <name evidence="5" type="ORF">L3X38_020177</name>
</gene>
<dbReference type="GO" id="GO:0006508">
    <property type="term" value="P:proteolysis"/>
    <property type="evidence" value="ECO:0007669"/>
    <property type="project" value="UniProtKB-KW"/>
</dbReference>
<feature type="compositionally biased region" description="Acidic residues" evidence="3">
    <location>
        <begin position="482"/>
        <end position="492"/>
    </location>
</feature>
<dbReference type="PROSITE" id="PS50600">
    <property type="entry name" value="ULP_PROTEASE"/>
    <property type="match status" value="1"/>
</dbReference>
<name>A0AAD4WDB7_PRUDU</name>
<feature type="compositionally biased region" description="Basic and acidic residues" evidence="3">
    <location>
        <begin position="234"/>
        <end position="247"/>
    </location>
</feature>
<evidence type="ECO:0000313" key="5">
    <source>
        <dbReference type="EMBL" id="KAI5340903.1"/>
    </source>
</evidence>
<dbReference type="Pfam" id="PF09331">
    <property type="entry name" value="DUF1985"/>
    <property type="match status" value="1"/>
</dbReference>
<keyword evidence="1" id="KW-0645">Protease</keyword>
<evidence type="ECO:0000256" key="3">
    <source>
        <dbReference type="SAM" id="MobiDB-lite"/>
    </source>
</evidence>
<keyword evidence="6" id="KW-1185">Reference proteome</keyword>
<evidence type="ECO:0000259" key="4">
    <source>
        <dbReference type="PROSITE" id="PS50600"/>
    </source>
</evidence>
<comment type="caution">
    <text evidence="5">The sequence shown here is derived from an EMBL/GenBank/DDBJ whole genome shotgun (WGS) entry which is preliminary data.</text>
</comment>
<feature type="region of interest" description="Disordered" evidence="3">
    <location>
        <begin position="432"/>
        <end position="575"/>
    </location>
</feature>
<dbReference type="Proteomes" id="UP001054821">
    <property type="component" value="Chromosome 3"/>
</dbReference>
<feature type="compositionally biased region" description="Basic and acidic residues" evidence="3">
    <location>
        <begin position="543"/>
        <end position="573"/>
    </location>
</feature>
<feature type="compositionally biased region" description="Basic and acidic residues" evidence="3">
    <location>
        <begin position="501"/>
        <end position="512"/>
    </location>
</feature>
<dbReference type="GO" id="GO:0008234">
    <property type="term" value="F:cysteine-type peptidase activity"/>
    <property type="evidence" value="ECO:0007669"/>
    <property type="project" value="InterPro"/>
</dbReference>
<evidence type="ECO:0000256" key="1">
    <source>
        <dbReference type="ARBA" id="ARBA00022670"/>
    </source>
</evidence>
<dbReference type="PANTHER" id="PTHR48449">
    <property type="entry name" value="DUF1985 DOMAIN-CONTAINING PROTEIN"/>
    <property type="match status" value="1"/>
</dbReference>
<feature type="region of interest" description="Disordered" evidence="3">
    <location>
        <begin position="217"/>
        <end position="247"/>
    </location>
</feature>
<organism evidence="5 6">
    <name type="scientific">Prunus dulcis</name>
    <name type="common">Almond</name>
    <name type="synonym">Amygdalus dulcis</name>
    <dbReference type="NCBI Taxonomy" id="3755"/>
    <lineage>
        <taxon>Eukaryota</taxon>
        <taxon>Viridiplantae</taxon>
        <taxon>Streptophyta</taxon>
        <taxon>Embryophyta</taxon>
        <taxon>Tracheophyta</taxon>
        <taxon>Spermatophyta</taxon>
        <taxon>Magnoliopsida</taxon>
        <taxon>eudicotyledons</taxon>
        <taxon>Gunneridae</taxon>
        <taxon>Pentapetalae</taxon>
        <taxon>rosids</taxon>
        <taxon>fabids</taxon>
        <taxon>Rosales</taxon>
        <taxon>Rosaceae</taxon>
        <taxon>Amygdaloideae</taxon>
        <taxon>Amygdaleae</taxon>
        <taxon>Prunus</taxon>
    </lineage>
</organism>
<dbReference type="AlphaFoldDB" id="A0AAD4WDB7"/>
<dbReference type="InterPro" id="IPR015410">
    <property type="entry name" value="DUF1985"/>
</dbReference>
<dbReference type="Pfam" id="PF02902">
    <property type="entry name" value="Peptidase_C48"/>
    <property type="match status" value="1"/>
</dbReference>
<dbReference type="InterPro" id="IPR003653">
    <property type="entry name" value="Peptidase_C48_C"/>
</dbReference>
<protein>
    <recommendedName>
        <fullName evidence="4">Ubiquitin-like protease family profile domain-containing protein</fullName>
    </recommendedName>
</protein>
<sequence>MGSNVELVWPEAEAYSSRVNNCSHANSSLAALRAKLSAEQLEQFKTSCFGHLLNIDKIQFSGQIVHGAVLRRVAGQGVKDLDGLSFLLGCDVAQFTRQDFCLITGLRFGEVPEVSSGESDGIRLRERYFIDEGITCNALEEAFLRCTEEDDIYKLALVYFAELVVLGRDKHLNINLNYLTLVEDLDAFNRYPWGSVSFDKTQDSLFSAPTKYVKSFENEDGRGKGKSKVTGTSRRNEKGKKDKHGEAQRSGWSFKGFTYAFQIWVYELIPRMADLNYCKVVDPTAVPRILRWRTTTSVPEMRKLNNYFFQSKESVQLRALCPSEEEMRQPYWSWPQDRPAVVSAEPIPSSCGDIDELNKVVSLLRSELFQVKREKDVLHLKVIRMEKLLDQCLGPQFEQEVRRDLALLKQRTNRCVVSHLFKGYAEMDDLLQQDEGPSNRNEGEEKEDEGIEGGVGPSNTNEGEEKGEEGIEGAEGPTNTTEGEEKEDEGIEGGEVQGKSSEVEEGQRKISEGEQVQVKSSKGEEAQKQSIEGEEVKRKSRKGEKLQSKKREGKEVKRQRTEEKEVQRNPCEKEDNEVMLLGGDIGETIEGTQLEFSIRDIDLDQHTAVLSKLNVWLNHNGKASAQGVQLRKRKRIIPKWKIIEASELVPKTAAQTTGLKTLDPMKAIPHDDLVNLLKLCWEWRQDPNLVMQFGNVEAEIEFLASLVKADGWLKGDVSVIDYAFVLMSIDYEIDKKNMLQHLDLGLYLMRKRQQQLEEVQIADWTTTDVFFMNHISTCFAENKRKKQQVGWKIRKSLLNVVNGKVPPCGLDWQNVYTVYTPFMLTKYKHWVAVMIDLVLCEIKVYDSKVSLIPDDIIKEELAPLSITLPNLLNTMEFYEEGVYANNCSRDWWCPWPIEGVDVPQQSNE</sequence>
<proteinExistence type="predicted"/>
<evidence type="ECO:0000313" key="6">
    <source>
        <dbReference type="Proteomes" id="UP001054821"/>
    </source>
</evidence>